<protein>
    <submittedName>
        <fullName evidence="1">Uncharacterized protein</fullName>
    </submittedName>
</protein>
<keyword evidence="2" id="KW-1185">Reference proteome</keyword>
<dbReference type="Pfam" id="PF12541">
    <property type="entry name" value="DUF3737"/>
    <property type="match status" value="1"/>
</dbReference>
<organism evidence="1 2">
    <name type="scientific">Paenibacillus baekrokdamisoli</name>
    <dbReference type="NCBI Taxonomy" id="1712516"/>
    <lineage>
        <taxon>Bacteria</taxon>
        <taxon>Bacillati</taxon>
        <taxon>Bacillota</taxon>
        <taxon>Bacilli</taxon>
        <taxon>Bacillales</taxon>
        <taxon>Paenibacillaceae</taxon>
        <taxon>Paenibacillus</taxon>
    </lineage>
</organism>
<dbReference type="AlphaFoldDB" id="A0A3G9J5Y9"/>
<dbReference type="EMBL" id="AP019308">
    <property type="protein sequence ID" value="BBH20223.1"/>
    <property type="molecule type" value="Genomic_DNA"/>
</dbReference>
<accession>A0A3G9J5Y9</accession>
<dbReference type="InterPro" id="IPR022208">
    <property type="entry name" value="DUF3737"/>
</dbReference>
<name>A0A3G9J5Y9_9BACL</name>
<evidence type="ECO:0000313" key="1">
    <source>
        <dbReference type="EMBL" id="BBH20223.1"/>
    </source>
</evidence>
<proteinExistence type="predicted"/>
<dbReference type="Proteomes" id="UP000275368">
    <property type="component" value="Chromosome"/>
</dbReference>
<dbReference type="KEGG" id="pbk:Back11_15680"/>
<sequence>MELKKSGTERGLYMMMNLIEKGTFEGERPLFKIANVQIKHSEFLVGESAVKESRNLKVSDCSFSGKYPF</sequence>
<gene>
    <name evidence="1" type="ORF">Back11_15680</name>
</gene>
<reference evidence="1 2" key="1">
    <citation type="submission" date="2018-11" db="EMBL/GenBank/DDBJ databases">
        <title>Complete genome sequence of Paenibacillus baekrokdamisoli strain KCTC 33723.</title>
        <authorList>
            <person name="Kang S.W."/>
            <person name="Lee K.C."/>
            <person name="Kim K.K."/>
            <person name="Kim J.S."/>
            <person name="Kim D.S."/>
            <person name="Ko S.H."/>
            <person name="Yang S.H."/>
            <person name="Lee J.S."/>
        </authorList>
    </citation>
    <scope>NUCLEOTIDE SEQUENCE [LARGE SCALE GENOMIC DNA]</scope>
    <source>
        <strain evidence="1 2">KCTC 33723</strain>
    </source>
</reference>
<evidence type="ECO:0000313" key="2">
    <source>
        <dbReference type="Proteomes" id="UP000275368"/>
    </source>
</evidence>
<dbReference type="OrthoDB" id="9803285at2"/>